<dbReference type="OrthoDB" id="9810101at2"/>
<dbReference type="Proteomes" id="UP000051679">
    <property type="component" value="Unassembled WGS sequence"/>
</dbReference>
<dbReference type="STRING" id="1291052.FC18_GL001363"/>
<organism evidence="1 2">
    <name type="scientific">Lacticaseibacillus sharpeae JCM 1186 = DSM 20505</name>
    <dbReference type="NCBI Taxonomy" id="1291052"/>
    <lineage>
        <taxon>Bacteria</taxon>
        <taxon>Bacillati</taxon>
        <taxon>Bacillota</taxon>
        <taxon>Bacilli</taxon>
        <taxon>Lactobacillales</taxon>
        <taxon>Lactobacillaceae</taxon>
        <taxon>Lacticaseibacillus</taxon>
    </lineage>
</organism>
<dbReference type="SFLD" id="SFLDG01140">
    <property type="entry name" value="C2.B:_Phosphomannomutase_and_P"/>
    <property type="match status" value="1"/>
</dbReference>
<dbReference type="InterPro" id="IPR000150">
    <property type="entry name" value="Cof"/>
</dbReference>
<dbReference type="PROSITE" id="PS01229">
    <property type="entry name" value="COF_2"/>
    <property type="match status" value="1"/>
</dbReference>
<name>A0A0R1ZTS0_9LACO</name>
<dbReference type="AlphaFoldDB" id="A0A0R1ZTS0"/>
<accession>A0A0R1ZTS0</accession>
<dbReference type="InterPro" id="IPR036412">
    <property type="entry name" value="HAD-like_sf"/>
</dbReference>
<dbReference type="GO" id="GO:0016791">
    <property type="term" value="F:phosphatase activity"/>
    <property type="evidence" value="ECO:0007669"/>
    <property type="project" value="TreeGrafter"/>
</dbReference>
<dbReference type="PANTHER" id="PTHR10000">
    <property type="entry name" value="PHOSPHOSERINE PHOSPHATASE"/>
    <property type="match status" value="1"/>
</dbReference>
<evidence type="ECO:0000313" key="1">
    <source>
        <dbReference type="EMBL" id="KRM55467.1"/>
    </source>
</evidence>
<keyword evidence="2" id="KW-1185">Reference proteome</keyword>
<comment type="caution">
    <text evidence="1">The sequence shown here is derived from an EMBL/GenBank/DDBJ whole genome shotgun (WGS) entry which is preliminary data.</text>
</comment>
<sequence length="259" mass="28629">MTTEQFRAVVFFDLDGTLLRDNKSVAPDTVKAIGDLRKNDVLPVIATGRNVFEVQYVLDQTGINTIVSANGSYVASRGQQIYAATIPETLIQDVNRYARDHDNPVGWYNNQGFAISAKSADTVANYHLLNLQAKVDPAFYKQNAVNFMFVFNRTHEQAYAKEFAGELSFVRNNIRGLDTMLAGVSKKTGIEHLLGSLNLTNTPSYAFGDQLNDLQMFSLVDHPIAMGNGVPVAKQQAEYVTSSNMEGGIVRGLEHYQLI</sequence>
<dbReference type="EMBL" id="AYYO01000022">
    <property type="protein sequence ID" value="KRM55467.1"/>
    <property type="molecule type" value="Genomic_DNA"/>
</dbReference>
<dbReference type="SUPFAM" id="SSF56784">
    <property type="entry name" value="HAD-like"/>
    <property type="match status" value="1"/>
</dbReference>
<dbReference type="PATRIC" id="fig|1291052.5.peg.1381"/>
<reference evidence="1 2" key="1">
    <citation type="journal article" date="2015" name="Genome Announc.">
        <title>Expanding the biotechnology potential of lactobacilli through comparative genomics of 213 strains and associated genera.</title>
        <authorList>
            <person name="Sun Z."/>
            <person name="Harris H.M."/>
            <person name="McCann A."/>
            <person name="Guo C."/>
            <person name="Argimon S."/>
            <person name="Zhang W."/>
            <person name="Yang X."/>
            <person name="Jeffery I.B."/>
            <person name="Cooney J.C."/>
            <person name="Kagawa T.F."/>
            <person name="Liu W."/>
            <person name="Song Y."/>
            <person name="Salvetti E."/>
            <person name="Wrobel A."/>
            <person name="Rasinkangas P."/>
            <person name="Parkhill J."/>
            <person name="Rea M.C."/>
            <person name="O'Sullivan O."/>
            <person name="Ritari J."/>
            <person name="Douillard F.P."/>
            <person name="Paul Ross R."/>
            <person name="Yang R."/>
            <person name="Briner A.E."/>
            <person name="Felis G.E."/>
            <person name="de Vos W.M."/>
            <person name="Barrangou R."/>
            <person name="Klaenhammer T.R."/>
            <person name="Caufield P.W."/>
            <person name="Cui Y."/>
            <person name="Zhang H."/>
            <person name="O'Toole P.W."/>
        </authorList>
    </citation>
    <scope>NUCLEOTIDE SEQUENCE [LARGE SCALE GENOMIC DNA]</scope>
    <source>
        <strain evidence="1 2">DSM 20505</strain>
    </source>
</reference>
<keyword evidence="1" id="KW-0378">Hydrolase</keyword>
<dbReference type="NCBIfam" id="TIGR01484">
    <property type="entry name" value="HAD-SF-IIB"/>
    <property type="match status" value="1"/>
</dbReference>
<dbReference type="Gene3D" id="3.30.1240.10">
    <property type="match status" value="1"/>
</dbReference>
<evidence type="ECO:0000313" key="2">
    <source>
        <dbReference type="Proteomes" id="UP000051679"/>
    </source>
</evidence>
<dbReference type="InterPro" id="IPR023214">
    <property type="entry name" value="HAD_sf"/>
</dbReference>
<dbReference type="NCBIfam" id="TIGR00099">
    <property type="entry name" value="Cof-subfamily"/>
    <property type="match status" value="1"/>
</dbReference>
<dbReference type="InterPro" id="IPR006379">
    <property type="entry name" value="HAD-SF_hydro_IIB"/>
</dbReference>
<dbReference type="GO" id="GO:0000287">
    <property type="term" value="F:magnesium ion binding"/>
    <property type="evidence" value="ECO:0007669"/>
    <property type="project" value="TreeGrafter"/>
</dbReference>
<dbReference type="Gene3D" id="3.40.50.1000">
    <property type="entry name" value="HAD superfamily/HAD-like"/>
    <property type="match status" value="1"/>
</dbReference>
<dbReference type="Pfam" id="PF08282">
    <property type="entry name" value="Hydrolase_3"/>
    <property type="match status" value="1"/>
</dbReference>
<dbReference type="SFLD" id="SFLDS00003">
    <property type="entry name" value="Haloacid_Dehalogenase"/>
    <property type="match status" value="1"/>
</dbReference>
<dbReference type="GO" id="GO:0005829">
    <property type="term" value="C:cytosol"/>
    <property type="evidence" value="ECO:0007669"/>
    <property type="project" value="TreeGrafter"/>
</dbReference>
<dbReference type="PANTHER" id="PTHR10000:SF25">
    <property type="entry name" value="PHOSPHATASE YKRA-RELATED"/>
    <property type="match status" value="1"/>
</dbReference>
<proteinExistence type="predicted"/>
<gene>
    <name evidence="1" type="ORF">FC18_GL001363</name>
</gene>
<dbReference type="RefSeq" id="WP_054678255.1">
    <property type="nucleotide sequence ID" value="NZ_AYYO01000022.1"/>
</dbReference>
<protein>
    <submittedName>
        <fullName evidence="1">HAD superfamily hydrolase</fullName>
    </submittedName>
</protein>